<dbReference type="RefSeq" id="WP_317542544.1">
    <property type="nucleotide sequence ID" value="NZ_JAWLKB010000007.1"/>
</dbReference>
<dbReference type="PROSITE" id="PS00166">
    <property type="entry name" value="ENOYL_COA_HYDRATASE"/>
    <property type="match status" value="1"/>
</dbReference>
<keyword evidence="3" id="KW-0276">Fatty acid metabolism</keyword>
<comment type="function">
    <text evidence="1">Could possibly oxidize fatty acids using specific components.</text>
</comment>
<protein>
    <submittedName>
        <fullName evidence="8">Enoyl-CoA hydratase-related protein</fullName>
    </submittedName>
</protein>
<dbReference type="InterPro" id="IPR018376">
    <property type="entry name" value="Enoyl-CoA_hyd/isom_CS"/>
</dbReference>
<keyword evidence="4" id="KW-0456">Lyase</keyword>
<comment type="catalytic activity">
    <reaction evidence="6">
        <text>a 4-saturated-(3S)-3-hydroxyacyl-CoA = a (3E)-enoyl-CoA + H2O</text>
        <dbReference type="Rhea" id="RHEA:20724"/>
        <dbReference type="ChEBI" id="CHEBI:15377"/>
        <dbReference type="ChEBI" id="CHEBI:58521"/>
        <dbReference type="ChEBI" id="CHEBI:137480"/>
        <dbReference type="EC" id="4.2.1.17"/>
    </reaction>
</comment>
<dbReference type="InterPro" id="IPR001753">
    <property type="entry name" value="Enoyl-CoA_hydra/iso"/>
</dbReference>
<accession>A0ABU4BW10</accession>
<evidence type="ECO:0000256" key="3">
    <source>
        <dbReference type="ARBA" id="ARBA00022832"/>
    </source>
</evidence>
<dbReference type="InterPro" id="IPR029045">
    <property type="entry name" value="ClpP/crotonase-like_dom_sf"/>
</dbReference>
<dbReference type="Pfam" id="PF00378">
    <property type="entry name" value="ECH_1"/>
    <property type="match status" value="1"/>
</dbReference>
<keyword evidence="3" id="KW-0443">Lipid metabolism</keyword>
<comment type="similarity">
    <text evidence="2 7">Belongs to the enoyl-CoA hydratase/isomerase family.</text>
</comment>
<dbReference type="Gene3D" id="1.10.12.10">
    <property type="entry name" value="Lyase 2-enoyl-coa Hydratase, Chain A, domain 2"/>
    <property type="match status" value="1"/>
</dbReference>
<dbReference type="PANTHER" id="PTHR11941">
    <property type="entry name" value="ENOYL-COA HYDRATASE-RELATED"/>
    <property type="match status" value="1"/>
</dbReference>
<dbReference type="EMBL" id="JAWLKB010000007">
    <property type="protein sequence ID" value="MDV6268415.1"/>
    <property type="molecule type" value="Genomic_DNA"/>
</dbReference>
<dbReference type="SUPFAM" id="SSF52096">
    <property type="entry name" value="ClpP/crotonase"/>
    <property type="match status" value="1"/>
</dbReference>
<evidence type="ECO:0000313" key="8">
    <source>
        <dbReference type="EMBL" id="MDV6268415.1"/>
    </source>
</evidence>
<dbReference type="Proteomes" id="UP001185927">
    <property type="component" value="Unassembled WGS sequence"/>
</dbReference>
<gene>
    <name evidence="8" type="ORF">R3Q16_17520</name>
</gene>
<evidence type="ECO:0000256" key="6">
    <source>
        <dbReference type="ARBA" id="ARBA00023717"/>
    </source>
</evidence>
<evidence type="ECO:0000256" key="2">
    <source>
        <dbReference type="ARBA" id="ARBA00005254"/>
    </source>
</evidence>
<organism evidence="8 9">
    <name type="scientific">Rhodococcus globerulus</name>
    <dbReference type="NCBI Taxonomy" id="33008"/>
    <lineage>
        <taxon>Bacteria</taxon>
        <taxon>Bacillati</taxon>
        <taxon>Actinomycetota</taxon>
        <taxon>Actinomycetes</taxon>
        <taxon>Mycobacteriales</taxon>
        <taxon>Nocardiaceae</taxon>
        <taxon>Rhodococcus</taxon>
    </lineage>
</organism>
<name>A0ABU4BW10_RHOGO</name>
<dbReference type="CDD" id="cd06558">
    <property type="entry name" value="crotonase-like"/>
    <property type="match status" value="1"/>
</dbReference>
<proteinExistence type="inferred from homology"/>
<evidence type="ECO:0000256" key="5">
    <source>
        <dbReference type="ARBA" id="ARBA00023709"/>
    </source>
</evidence>
<dbReference type="InterPro" id="IPR014748">
    <property type="entry name" value="Enoyl-CoA_hydra_C"/>
</dbReference>
<sequence length="269" mass="28936">MSDLILTEQPRPGVLVIRLNSPETLNSMNADLVEALYQTLDEVRRDSTVRAIVLTGVGRAFCAGLDLRGYGTPPGAAEGEGRAQAGLRVQQHIASLVDLCRSVRAPIIAAVNGAAAGGGLSLALMADIRILSEDAVLHAAFIRRGLSNCDIGMSYLLPRMIGFSRAAQIMLTGRSIDALEAERIGLASSVESADKLVDVALDTAEAIARNSPFGVWMTKEVMWSNLEAPSLRAAIDLENRTQILSALTKDHREAVQSFLEKRPAEYRNN</sequence>
<evidence type="ECO:0000256" key="7">
    <source>
        <dbReference type="RuleBase" id="RU003707"/>
    </source>
</evidence>
<evidence type="ECO:0000256" key="1">
    <source>
        <dbReference type="ARBA" id="ARBA00002994"/>
    </source>
</evidence>
<reference evidence="8 9" key="1">
    <citation type="submission" date="2023-10" db="EMBL/GenBank/DDBJ databases">
        <title>Development of a sustainable strategy for remediation of hydrocarbon-contaminated territories based on the waste exchange concept.</title>
        <authorList>
            <person name="Krivoruchko A."/>
        </authorList>
    </citation>
    <scope>NUCLEOTIDE SEQUENCE [LARGE SCALE GENOMIC DNA]</scope>
    <source>
        <strain evidence="8 9">IEGM 1203</strain>
    </source>
</reference>
<dbReference type="PANTHER" id="PTHR11941:SF130">
    <property type="entry name" value="ENOYL-COA HYDRATASE ECHA12-RELATED"/>
    <property type="match status" value="1"/>
</dbReference>
<dbReference type="Gene3D" id="3.90.226.10">
    <property type="entry name" value="2-enoyl-CoA Hydratase, Chain A, domain 1"/>
    <property type="match status" value="1"/>
</dbReference>
<evidence type="ECO:0000313" key="9">
    <source>
        <dbReference type="Proteomes" id="UP001185927"/>
    </source>
</evidence>
<keyword evidence="9" id="KW-1185">Reference proteome</keyword>
<comment type="caution">
    <text evidence="8">The sequence shown here is derived from an EMBL/GenBank/DDBJ whole genome shotgun (WGS) entry which is preliminary data.</text>
</comment>
<comment type="catalytic activity">
    <reaction evidence="5">
        <text>a (3S)-3-hydroxyacyl-CoA = a (2E)-enoyl-CoA + H2O</text>
        <dbReference type="Rhea" id="RHEA:16105"/>
        <dbReference type="ChEBI" id="CHEBI:15377"/>
        <dbReference type="ChEBI" id="CHEBI:57318"/>
        <dbReference type="ChEBI" id="CHEBI:58856"/>
        <dbReference type="EC" id="4.2.1.17"/>
    </reaction>
</comment>
<evidence type="ECO:0000256" key="4">
    <source>
        <dbReference type="ARBA" id="ARBA00023239"/>
    </source>
</evidence>